<gene>
    <name evidence="5" type="ORF">AVDCRST_MAG67-1854</name>
</gene>
<sequence>MSSTGRTDLPYRRGRSDYAGFRAVIKAVGTGPRGSRALTFDEARDATAGLLAGDVSPVQAGAFLIAMRIKGEAPAELAGMTQALRDAARSAAPTRCPADARSSPARAPSTA</sequence>
<dbReference type="InterPro" id="IPR017459">
    <property type="entry name" value="Glycosyl_Trfase_fam3_N_dom"/>
</dbReference>
<dbReference type="Pfam" id="PF02885">
    <property type="entry name" value="Glycos_trans_3N"/>
    <property type="match status" value="1"/>
</dbReference>
<reference evidence="5" key="1">
    <citation type="submission" date="2020-02" db="EMBL/GenBank/DDBJ databases">
        <authorList>
            <person name="Meier V. D."/>
        </authorList>
    </citation>
    <scope>NUCLEOTIDE SEQUENCE</scope>
    <source>
        <strain evidence="5">AVDCRST_MAG67</strain>
    </source>
</reference>
<feature type="compositionally biased region" description="Low complexity" evidence="3">
    <location>
        <begin position="95"/>
        <end position="111"/>
    </location>
</feature>
<dbReference type="SUPFAM" id="SSF47648">
    <property type="entry name" value="Nucleoside phosphorylase/phosphoribosyltransferase N-terminal domain"/>
    <property type="match status" value="1"/>
</dbReference>
<evidence type="ECO:0000256" key="3">
    <source>
        <dbReference type="SAM" id="MobiDB-lite"/>
    </source>
</evidence>
<dbReference type="Gene3D" id="1.20.970.10">
    <property type="entry name" value="Transferase, Pyrimidine Nucleoside Phosphorylase, Chain C"/>
    <property type="match status" value="1"/>
</dbReference>
<dbReference type="EMBL" id="CADCVQ010000079">
    <property type="protein sequence ID" value="CAA9499760.1"/>
    <property type="molecule type" value="Genomic_DNA"/>
</dbReference>
<proteinExistence type="predicted"/>
<keyword evidence="2" id="KW-0808">Transferase</keyword>
<evidence type="ECO:0000256" key="1">
    <source>
        <dbReference type="ARBA" id="ARBA00022676"/>
    </source>
</evidence>
<dbReference type="AlphaFoldDB" id="A0A6J4SIC5"/>
<evidence type="ECO:0000256" key="2">
    <source>
        <dbReference type="ARBA" id="ARBA00022679"/>
    </source>
</evidence>
<evidence type="ECO:0000313" key="5">
    <source>
        <dbReference type="EMBL" id="CAA9499760.1"/>
    </source>
</evidence>
<organism evidence="5">
    <name type="scientific">uncultured Solirubrobacteraceae bacterium</name>
    <dbReference type="NCBI Taxonomy" id="1162706"/>
    <lineage>
        <taxon>Bacteria</taxon>
        <taxon>Bacillati</taxon>
        <taxon>Actinomycetota</taxon>
        <taxon>Thermoleophilia</taxon>
        <taxon>Solirubrobacterales</taxon>
        <taxon>Solirubrobacteraceae</taxon>
        <taxon>environmental samples</taxon>
    </lineage>
</organism>
<name>A0A6J4SIC5_9ACTN</name>
<accession>A0A6J4SIC5</accession>
<keyword evidence="1" id="KW-0328">Glycosyltransferase</keyword>
<evidence type="ECO:0000259" key="4">
    <source>
        <dbReference type="Pfam" id="PF02885"/>
    </source>
</evidence>
<dbReference type="GO" id="GO:0016757">
    <property type="term" value="F:glycosyltransferase activity"/>
    <property type="evidence" value="ECO:0007669"/>
    <property type="project" value="UniProtKB-KW"/>
</dbReference>
<feature type="domain" description="Glycosyl transferase family 3 N-terminal" evidence="4">
    <location>
        <begin position="24"/>
        <end position="88"/>
    </location>
</feature>
<dbReference type="InterPro" id="IPR036320">
    <property type="entry name" value="Glycosyl_Trfase_fam3_N_dom_sf"/>
</dbReference>
<feature type="region of interest" description="Disordered" evidence="3">
    <location>
        <begin position="88"/>
        <end position="111"/>
    </location>
</feature>
<protein>
    <recommendedName>
        <fullName evidence="4">Glycosyl transferase family 3 N-terminal domain-containing protein</fullName>
    </recommendedName>
</protein>